<dbReference type="Proteomes" id="UP000264702">
    <property type="component" value="Unassembled WGS sequence"/>
</dbReference>
<organism evidence="1 2">
    <name type="scientific">Paracidobacterium acidisoli</name>
    <dbReference type="NCBI Taxonomy" id="2303751"/>
    <lineage>
        <taxon>Bacteria</taxon>
        <taxon>Pseudomonadati</taxon>
        <taxon>Acidobacteriota</taxon>
        <taxon>Terriglobia</taxon>
        <taxon>Terriglobales</taxon>
        <taxon>Acidobacteriaceae</taxon>
        <taxon>Paracidobacterium</taxon>
    </lineage>
</organism>
<accession>A0A372IKU6</accession>
<dbReference type="AlphaFoldDB" id="A0A372IKU6"/>
<gene>
    <name evidence="1" type="ORF">D0Y96_17190</name>
</gene>
<dbReference type="InterPro" id="IPR011856">
    <property type="entry name" value="tRNA_endonuc-like_dom_sf"/>
</dbReference>
<dbReference type="GO" id="GO:0003676">
    <property type="term" value="F:nucleic acid binding"/>
    <property type="evidence" value="ECO:0007669"/>
    <property type="project" value="InterPro"/>
</dbReference>
<evidence type="ECO:0000313" key="2">
    <source>
        <dbReference type="Proteomes" id="UP000264702"/>
    </source>
</evidence>
<reference evidence="1 2" key="1">
    <citation type="submission" date="2018-08" db="EMBL/GenBank/DDBJ databases">
        <title>Acidipila sp. 4G-K13, an acidobacterium isolated from forest soil.</title>
        <authorList>
            <person name="Gao Z.-H."/>
            <person name="Qiu L.-H."/>
        </authorList>
    </citation>
    <scope>NUCLEOTIDE SEQUENCE [LARGE SCALE GENOMIC DNA]</scope>
    <source>
        <strain evidence="1 2">4G-K13</strain>
    </source>
</reference>
<sequence>MRGIIAEAVFVNDVIPGIVESGWQHIKIEGDHPYDVLLRKGALSVRIQIKLQRLEKGVPKLYYPRHYKVGSLHVVEVQKTRTGERATTTTLPGTDTKIVTTEPVTVKTRPYSFGDFDILAVNMHPSSGDWKNFRYTLSSWLLPRRDPDPALIEIFQPVSVLPDEVWTDNLAVCLKWFEAGKKNRILAEVLHQKKAKKDFL</sequence>
<protein>
    <recommendedName>
        <fullName evidence="3">DUF4365 domain-containing protein</fullName>
    </recommendedName>
</protein>
<dbReference type="EMBL" id="QVQT01000006">
    <property type="protein sequence ID" value="RFU15401.1"/>
    <property type="molecule type" value="Genomic_DNA"/>
</dbReference>
<evidence type="ECO:0000313" key="1">
    <source>
        <dbReference type="EMBL" id="RFU15401.1"/>
    </source>
</evidence>
<dbReference type="Gene3D" id="3.40.1350.10">
    <property type="match status" value="1"/>
</dbReference>
<comment type="caution">
    <text evidence="1">The sequence shown here is derived from an EMBL/GenBank/DDBJ whole genome shotgun (WGS) entry which is preliminary data.</text>
</comment>
<keyword evidence="2" id="KW-1185">Reference proteome</keyword>
<name>A0A372IKU6_9BACT</name>
<evidence type="ECO:0008006" key="3">
    <source>
        <dbReference type="Google" id="ProtNLM"/>
    </source>
</evidence>
<proteinExistence type="predicted"/>